<feature type="domain" description="Signal transduction histidine kinase internal region" evidence="2">
    <location>
        <begin position="328"/>
        <end position="404"/>
    </location>
</feature>
<feature type="transmembrane region" description="Helical" evidence="1">
    <location>
        <begin position="290"/>
        <end position="308"/>
    </location>
</feature>
<keyword evidence="1" id="KW-0812">Transmembrane</keyword>
<name>A0A7X5RKP8_9ALTE</name>
<dbReference type="InterPro" id="IPR036890">
    <property type="entry name" value="HATPase_C_sf"/>
</dbReference>
<evidence type="ECO:0000256" key="1">
    <source>
        <dbReference type="SAM" id="Phobius"/>
    </source>
</evidence>
<dbReference type="InterPro" id="IPR050640">
    <property type="entry name" value="Bact_2-comp_sensor_kinase"/>
</dbReference>
<feature type="transmembrane region" description="Helical" evidence="1">
    <location>
        <begin position="160"/>
        <end position="180"/>
    </location>
</feature>
<accession>A0A7X5RKP8</accession>
<keyword evidence="1" id="KW-1133">Transmembrane helix</keyword>
<evidence type="ECO:0000313" key="4">
    <source>
        <dbReference type="Proteomes" id="UP000470213"/>
    </source>
</evidence>
<gene>
    <name evidence="3" type="ORF">GTH32_06995</name>
</gene>
<dbReference type="EMBL" id="JAAAWN010000007">
    <property type="protein sequence ID" value="NDV90946.1"/>
    <property type="molecule type" value="Genomic_DNA"/>
</dbReference>
<reference evidence="3 4" key="1">
    <citation type="submission" date="2020-01" db="EMBL/GenBank/DDBJ databases">
        <authorList>
            <person name="Chen J."/>
            <person name="Zhu S."/>
            <person name="Yang J."/>
        </authorList>
    </citation>
    <scope>NUCLEOTIDE SEQUENCE [LARGE SCALE GENOMIC DNA]</scope>
    <source>
        <strain evidence="3 4">345S023</strain>
    </source>
</reference>
<keyword evidence="1" id="KW-0472">Membrane</keyword>
<dbReference type="SUPFAM" id="SSF55874">
    <property type="entry name" value="ATPase domain of HSP90 chaperone/DNA topoisomerase II/histidine kinase"/>
    <property type="match status" value="1"/>
</dbReference>
<dbReference type="PANTHER" id="PTHR34220:SF7">
    <property type="entry name" value="SENSOR HISTIDINE KINASE YPDA"/>
    <property type="match status" value="1"/>
</dbReference>
<feature type="transmembrane region" description="Helical" evidence="1">
    <location>
        <begin position="70"/>
        <end position="90"/>
    </location>
</feature>
<dbReference type="Proteomes" id="UP000470213">
    <property type="component" value="Unassembled WGS sequence"/>
</dbReference>
<feature type="transmembrane region" description="Helical" evidence="1">
    <location>
        <begin position="122"/>
        <end position="139"/>
    </location>
</feature>
<feature type="transmembrane region" description="Helical" evidence="1">
    <location>
        <begin position="207"/>
        <end position="227"/>
    </location>
</feature>
<proteinExistence type="predicted"/>
<dbReference type="RefSeq" id="WP_163084536.1">
    <property type="nucleotide sequence ID" value="NZ_JAAAWN010000007.1"/>
</dbReference>
<dbReference type="GO" id="GO:0016020">
    <property type="term" value="C:membrane"/>
    <property type="evidence" value="ECO:0007669"/>
    <property type="project" value="InterPro"/>
</dbReference>
<dbReference type="AlphaFoldDB" id="A0A7X5RKP8"/>
<evidence type="ECO:0000313" key="3">
    <source>
        <dbReference type="EMBL" id="NDV90946.1"/>
    </source>
</evidence>
<feature type="transmembrane region" description="Helical" evidence="1">
    <location>
        <begin position="38"/>
        <end position="58"/>
    </location>
</feature>
<feature type="transmembrane region" description="Helical" evidence="1">
    <location>
        <begin position="248"/>
        <end position="270"/>
    </location>
</feature>
<evidence type="ECO:0000259" key="2">
    <source>
        <dbReference type="Pfam" id="PF06580"/>
    </source>
</evidence>
<sequence length="528" mass="59415">MNLQLKKHNDMLQATLPLLAAIVLSANVVFIAAQNGGVVLFTLLHLKALILALPYLLAQAALSNMSSPRGGIIWLALFTLYSGALFVFPLHTSLSLTAISAQISPKPSLLTPELSNQKLDSQIIWFFITASVLGALHHFHKSQFRIGVKAPSWIQHVFSLDAMVATTIFIWVIGCTGIFLSTPDPMNNQPLAMRVDLYLVVSEFPRFLAYVSQFLWLGLILFFIYWINRYCLIRRVLSVHGLTPFAACSLLFILLSAPLLSATVLLLPLSNVSELTLLPSENANAFDLDNFRFMFVILAVTTPVILAFERKSFDVKLASIAKDKVRTELQLLQQQINPHFLFNTLNNLYALTLQQSDQAPKSIEHLSSLLRYTVYQGQQEWVWLEDEIAYLNDYLALQRLRYQTDCRFNISWPQTDSRYRIPPLLLIVLLENAFKHGIEKTPTGSFLDIQMTIDDNVLHFICKNAYVPYGVNPDRAKSGLNGTKKDQCGVGLANVHRRLSLLPGVNNRLISEARDGYWIAILSLELQA</sequence>
<dbReference type="PANTHER" id="PTHR34220">
    <property type="entry name" value="SENSOR HISTIDINE KINASE YPDA"/>
    <property type="match status" value="1"/>
</dbReference>
<dbReference type="Pfam" id="PF06580">
    <property type="entry name" value="His_kinase"/>
    <property type="match status" value="1"/>
</dbReference>
<keyword evidence="4" id="KW-1185">Reference proteome</keyword>
<protein>
    <recommendedName>
        <fullName evidence="2">Signal transduction histidine kinase internal region domain-containing protein</fullName>
    </recommendedName>
</protein>
<organism evidence="3 4">
    <name type="scientific">Alteromonas profundi</name>
    <dbReference type="NCBI Taxonomy" id="2696062"/>
    <lineage>
        <taxon>Bacteria</taxon>
        <taxon>Pseudomonadati</taxon>
        <taxon>Pseudomonadota</taxon>
        <taxon>Gammaproteobacteria</taxon>
        <taxon>Alteromonadales</taxon>
        <taxon>Alteromonadaceae</taxon>
        <taxon>Alteromonas/Salinimonas group</taxon>
        <taxon>Alteromonas</taxon>
    </lineage>
</organism>
<feature type="transmembrane region" description="Helical" evidence="1">
    <location>
        <begin position="12"/>
        <end position="32"/>
    </location>
</feature>
<dbReference type="InterPro" id="IPR010559">
    <property type="entry name" value="Sig_transdc_His_kin_internal"/>
</dbReference>
<dbReference type="GO" id="GO:0000155">
    <property type="term" value="F:phosphorelay sensor kinase activity"/>
    <property type="evidence" value="ECO:0007669"/>
    <property type="project" value="InterPro"/>
</dbReference>
<comment type="caution">
    <text evidence="3">The sequence shown here is derived from an EMBL/GenBank/DDBJ whole genome shotgun (WGS) entry which is preliminary data.</text>
</comment>